<dbReference type="AlphaFoldDB" id="A0A8D8IPX5"/>
<protein>
    <submittedName>
        <fullName evidence="1">(northern house mosquito) hypothetical protein</fullName>
    </submittedName>
</protein>
<dbReference type="EMBL" id="HBUE01149253">
    <property type="protein sequence ID" value="CAG6504250.1"/>
    <property type="molecule type" value="Transcribed_RNA"/>
</dbReference>
<reference evidence="1" key="1">
    <citation type="submission" date="2021-05" db="EMBL/GenBank/DDBJ databases">
        <authorList>
            <person name="Alioto T."/>
            <person name="Alioto T."/>
            <person name="Gomez Garrido J."/>
        </authorList>
    </citation>
    <scope>NUCLEOTIDE SEQUENCE</scope>
</reference>
<organism evidence="1">
    <name type="scientific">Culex pipiens</name>
    <name type="common">House mosquito</name>
    <dbReference type="NCBI Taxonomy" id="7175"/>
    <lineage>
        <taxon>Eukaryota</taxon>
        <taxon>Metazoa</taxon>
        <taxon>Ecdysozoa</taxon>
        <taxon>Arthropoda</taxon>
        <taxon>Hexapoda</taxon>
        <taxon>Insecta</taxon>
        <taxon>Pterygota</taxon>
        <taxon>Neoptera</taxon>
        <taxon>Endopterygota</taxon>
        <taxon>Diptera</taxon>
        <taxon>Nematocera</taxon>
        <taxon>Culicoidea</taxon>
        <taxon>Culicidae</taxon>
        <taxon>Culicinae</taxon>
        <taxon>Culicini</taxon>
        <taxon>Culex</taxon>
        <taxon>Culex</taxon>
    </lineage>
</organism>
<dbReference type="EMBL" id="HBUE01254217">
    <property type="protein sequence ID" value="CAG6555526.1"/>
    <property type="molecule type" value="Transcribed_RNA"/>
</dbReference>
<proteinExistence type="predicted"/>
<dbReference type="EMBL" id="HBUE01149252">
    <property type="protein sequence ID" value="CAG6504249.1"/>
    <property type="molecule type" value="Transcribed_RNA"/>
</dbReference>
<name>A0A8D8IPX5_CULPI</name>
<evidence type="ECO:0000313" key="1">
    <source>
        <dbReference type="EMBL" id="CAG6555526.1"/>
    </source>
</evidence>
<sequence length="99" mass="10670">MSGGAGTDIIPGGGFLSAHAVSTTGQIRRPRGKPIETQRGALPPHVLFVHWQPQTNFSQPAEVIAHDGVGAQFKQIIVFKRALAAFASERGVFVYIFTR</sequence>
<dbReference type="EMBL" id="HBUE01254216">
    <property type="protein sequence ID" value="CAG6555525.1"/>
    <property type="molecule type" value="Transcribed_RNA"/>
</dbReference>
<accession>A0A8D8IPX5</accession>